<dbReference type="STRING" id="1619308.B5808_18800"/>
<feature type="transmembrane region" description="Helical" evidence="6">
    <location>
        <begin position="218"/>
        <end position="239"/>
    </location>
</feature>
<dbReference type="KEGG" id="cphy:B5808_18800"/>
<feature type="domain" description="Copper resistance protein D" evidence="7">
    <location>
        <begin position="217"/>
        <end position="314"/>
    </location>
</feature>
<evidence type="ECO:0000313" key="9">
    <source>
        <dbReference type="Proteomes" id="UP000192775"/>
    </source>
</evidence>
<accession>A0A1X9LT44</accession>
<dbReference type="GO" id="GO:0006825">
    <property type="term" value="P:copper ion transport"/>
    <property type="evidence" value="ECO:0007669"/>
    <property type="project" value="InterPro"/>
</dbReference>
<feature type="transmembrane region" description="Helical" evidence="6">
    <location>
        <begin position="357"/>
        <end position="377"/>
    </location>
</feature>
<organism evidence="8 9">
    <name type="scientific">Cnuibacter physcomitrellae</name>
    <dbReference type="NCBI Taxonomy" id="1619308"/>
    <lineage>
        <taxon>Bacteria</taxon>
        <taxon>Bacillati</taxon>
        <taxon>Actinomycetota</taxon>
        <taxon>Actinomycetes</taxon>
        <taxon>Micrococcales</taxon>
        <taxon>Microbacteriaceae</taxon>
        <taxon>Cnuibacter</taxon>
    </lineage>
</organism>
<dbReference type="AlphaFoldDB" id="A0A1X9LT44"/>
<feature type="transmembrane region" description="Helical" evidence="6">
    <location>
        <begin position="120"/>
        <end position="145"/>
    </location>
</feature>
<feature type="transmembrane region" description="Helical" evidence="6">
    <location>
        <begin position="588"/>
        <end position="610"/>
    </location>
</feature>
<keyword evidence="5 6" id="KW-0472">Membrane</keyword>
<keyword evidence="9" id="KW-1185">Reference proteome</keyword>
<keyword evidence="4 6" id="KW-1133">Transmembrane helix</keyword>
<feature type="transmembrane region" description="Helical" evidence="6">
    <location>
        <begin position="181"/>
        <end position="206"/>
    </location>
</feature>
<feature type="transmembrane region" description="Helical" evidence="6">
    <location>
        <begin position="259"/>
        <end position="280"/>
    </location>
</feature>
<dbReference type="Pfam" id="PF05425">
    <property type="entry name" value="CopD"/>
    <property type="match status" value="1"/>
</dbReference>
<name>A0A1X9LT44_9MICO</name>
<dbReference type="PANTHER" id="PTHR34820">
    <property type="entry name" value="INNER MEMBRANE PROTEIN YEBZ"/>
    <property type="match status" value="1"/>
</dbReference>
<evidence type="ECO:0000256" key="1">
    <source>
        <dbReference type="ARBA" id="ARBA00004651"/>
    </source>
</evidence>
<gene>
    <name evidence="8" type="ORF">B5808_18800</name>
</gene>
<proteinExistence type="predicted"/>
<feature type="transmembrane region" description="Helical" evidence="6">
    <location>
        <begin position="467"/>
        <end position="491"/>
    </location>
</feature>
<evidence type="ECO:0000256" key="2">
    <source>
        <dbReference type="ARBA" id="ARBA00022475"/>
    </source>
</evidence>
<dbReference type="GO" id="GO:0005886">
    <property type="term" value="C:plasma membrane"/>
    <property type="evidence" value="ECO:0007669"/>
    <property type="project" value="UniProtKB-SubCell"/>
</dbReference>
<evidence type="ECO:0000313" key="8">
    <source>
        <dbReference type="EMBL" id="ARJ07498.1"/>
    </source>
</evidence>
<feature type="transmembrane region" description="Helical" evidence="6">
    <location>
        <begin position="507"/>
        <end position="527"/>
    </location>
</feature>
<keyword evidence="2" id="KW-1003">Cell membrane</keyword>
<evidence type="ECO:0000256" key="5">
    <source>
        <dbReference type="ARBA" id="ARBA00023136"/>
    </source>
</evidence>
<feature type="transmembrane region" description="Helical" evidence="6">
    <location>
        <begin position="539"/>
        <end position="568"/>
    </location>
</feature>
<feature type="transmembrane region" description="Helical" evidence="6">
    <location>
        <begin position="292"/>
        <end position="314"/>
    </location>
</feature>
<feature type="transmembrane region" description="Helical" evidence="6">
    <location>
        <begin position="77"/>
        <end position="100"/>
    </location>
</feature>
<dbReference type="Pfam" id="PF09678">
    <property type="entry name" value="Caa3_CtaG"/>
    <property type="match status" value="1"/>
</dbReference>
<comment type="subcellular location">
    <subcellularLocation>
        <location evidence="1">Cell membrane</location>
        <topology evidence="1">Multi-pass membrane protein</topology>
    </subcellularLocation>
</comment>
<evidence type="ECO:0000256" key="6">
    <source>
        <dbReference type="SAM" id="Phobius"/>
    </source>
</evidence>
<dbReference type="PANTHER" id="PTHR34820:SF4">
    <property type="entry name" value="INNER MEMBRANE PROTEIN YEBZ"/>
    <property type="match status" value="1"/>
</dbReference>
<feature type="transmembrane region" description="Helical" evidence="6">
    <location>
        <begin position="389"/>
        <end position="407"/>
    </location>
</feature>
<dbReference type="InterPro" id="IPR008457">
    <property type="entry name" value="Cu-R_CopD_dom"/>
</dbReference>
<keyword evidence="3 6" id="KW-0812">Transmembrane</keyword>
<dbReference type="InterPro" id="IPR019108">
    <property type="entry name" value="Caa3_assmbl_CtaG-rel"/>
</dbReference>
<reference evidence="8 9" key="1">
    <citation type="submission" date="2017-04" db="EMBL/GenBank/DDBJ databases">
        <authorList>
            <person name="Afonso C.L."/>
            <person name="Miller P.J."/>
            <person name="Scott M.A."/>
            <person name="Spackman E."/>
            <person name="Goraichik I."/>
            <person name="Dimitrov K.M."/>
            <person name="Suarez D.L."/>
            <person name="Swayne D.E."/>
        </authorList>
    </citation>
    <scope>NUCLEOTIDE SEQUENCE [LARGE SCALE GENOMIC DNA]</scope>
    <source>
        <strain evidence="9">XA(T)</strain>
    </source>
</reference>
<dbReference type="Proteomes" id="UP000192775">
    <property type="component" value="Chromosome"/>
</dbReference>
<dbReference type="InterPro" id="IPR032694">
    <property type="entry name" value="CopC/D"/>
</dbReference>
<sequence length="649" mass="69652">MVAPAALVVASFAALLIALAVGGAAAPQLLQDPGDVVRYGLPVAQMIVNIAAAGMIGALGMALFVFRAGSDEYGKTLDIAAAASALFTVSAAVTGFFNYLSVTARTVSLDDSFSQGLGQFLTQIALGQAWLWTTLLGAVLTVLCFAVRNQTALFFVGLLSAAALIPMAQQGHASGTEGHDAAVTALALHIIFAAAWLGGLLVLALLSRRLETLDLVAAVSRYSAVALICFVVVALSGYVSAQLRIGTLDQLASAYGALVLVKVGALLALGVIGALHRTFLVRRLDRTGHRGYFWWLVAVEMVFMGIATGFAAALGRTATPVSQEIPVVQTPAQILTGEPLPPEPSFLTYLTSWNFDLLWVLVCGFGIAFYLAGVIKLRRRGDAWPWYRSVLWVAGMLLLFWVTNGGLNVYEKYLFSVHMFGHMTLSMMVPLLLVPAGPVTLALRAIDKRSDGTRGIREWILLAVHSRVATVIANPIVAGVLFATSLVAFYYTPLFRWATVDHIGHEWMIVHFLIVGYLFVQALIGIDPVPYKLPYPFRLLLLLATMAFHAFFGLALMSGTGLLMADWFGAMGRTWGPSALVDQQNGGGVAWSVGEIPTFILAVVVAVQWSMSDKKEATRKDRAADRTNNAELAEYNAMLEKLSARDGGR</sequence>
<feature type="transmembrane region" description="Helical" evidence="6">
    <location>
        <begin position="152"/>
        <end position="169"/>
    </location>
</feature>
<feature type="transmembrane region" description="Helical" evidence="6">
    <location>
        <begin position="427"/>
        <end position="446"/>
    </location>
</feature>
<evidence type="ECO:0000259" key="7">
    <source>
        <dbReference type="Pfam" id="PF05425"/>
    </source>
</evidence>
<evidence type="ECO:0000256" key="4">
    <source>
        <dbReference type="ARBA" id="ARBA00022989"/>
    </source>
</evidence>
<evidence type="ECO:0000256" key="3">
    <source>
        <dbReference type="ARBA" id="ARBA00022692"/>
    </source>
</evidence>
<dbReference type="EMBL" id="CP020715">
    <property type="protein sequence ID" value="ARJ07498.1"/>
    <property type="molecule type" value="Genomic_DNA"/>
</dbReference>
<feature type="transmembrane region" description="Helical" evidence="6">
    <location>
        <begin position="41"/>
        <end position="65"/>
    </location>
</feature>
<protein>
    <submittedName>
        <fullName evidence="8">Copper transporter</fullName>
    </submittedName>
</protein>